<evidence type="ECO:0000313" key="2">
    <source>
        <dbReference type="Proteomes" id="UP000784294"/>
    </source>
</evidence>
<protein>
    <submittedName>
        <fullName evidence="1">Uncharacterized protein</fullName>
    </submittedName>
</protein>
<comment type="caution">
    <text evidence="1">The sequence shown here is derived from an EMBL/GenBank/DDBJ whole genome shotgun (WGS) entry which is preliminary data.</text>
</comment>
<dbReference type="Proteomes" id="UP000784294">
    <property type="component" value="Unassembled WGS sequence"/>
</dbReference>
<accession>A0A448XGW5</accession>
<reference evidence="1" key="1">
    <citation type="submission" date="2018-11" db="EMBL/GenBank/DDBJ databases">
        <authorList>
            <consortium name="Pathogen Informatics"/>
        </authorList>
    </citation>
    <scope>NUCLEOTIDE SEQUENCE</scope>
</reference>
<gene>
    <name evidence="1" type="ORF">PXEA_LOCUS29963</name>
</gene>
<dbReference type="AlphaFoldDB" id="A0A448XGW5"/>
<dbReference type="EMBL" id="CAAALY010252457">
    <property type="protein sequence ID" value="VEL36523.1"/>
    <property type="molecule type" value="Genomic_DNA"/>
</dbReference>
<sequence>MMTPLTDDVDYDAGETFGNVPNQWSNGVNHEYYGRGQVTMYVPQGLPDAPTRLRKQDRTLTIKLKETATKKKDTPSWSS</sequence>
<organism evidence="1 2">
    <name type="scientific">Protopolystoma xenopodis</name>
    <dbReference type="NCBI Taxonomy" id="117903"/>
    <lineage>
        <taxon>Eukaryota</taxon>
        <taxon>Metazoa</taxon>
        <taxon>Spiralia</taxon>
        <taxon>Lophotrochozoa</taxon>
        <taxon>Platyhelminthes</taxon>
        <taxon>Monogenea</taxon>
        <taxon>Polyopisthocotylea</taxon>
        <taxon>Polystomatidea</taxon>
        <taxon>Polystomatidae</taxon>
        <taxon>Protopolystoma</taxon>
    </lineage>
</organism>
<keyword evidence="2" id="KW-1185">Reference proteome</keyword>
<proteinExistence type="predicted"/>
<name>A0A448XGW5_9PLAT</name>
<evidence type="ECO:0000313" key="1">
    <source>
        <dbReference type="EMBL" id="VEL36523.1"/>
    </source>
</evidence>